<dbReference type="GO" id="GO:0000977">
    <property type="term" value="F:RNA polymerase II transcription regulatory region sequence-specific DNA binding"/>
    <property type="evidence" value="ECO:0007669"/>
    <property type="project" value="TreeGrafter"/>
</dbReference>
<keyword evidence="6" id="KW-0805">Transcription regulation</keyword>
<name>A0A7R8ZJ51_9CRUS</name>
<evidence type="ECO:0000256" key="6">
    <source>
        <dbReference type="ARBA" id="ARBA00023015"/>
    </source>
</evidence>
<dbReference type="Gene3D" id="3.30.160.60">
    <property type="entry name" value="Classic Zinc Finger"/>
    <property type="match status" value="8"/>
</dbReference>
<dbReference type="FunFam" id="3.30.160.60:FF:001155">
    <property type="entry name" value="Zinc finger 30C"/>
    <property type="match status" value="1"/>
</dbReference>
<evidence type="ECO:0000256" key="5">
    <source>
        <dbReference type="ARBA" id="ARBA00022833"/>
    </source>
</evidence>
<dbReference type="FunFam" id="3.30.160.60:FF:001498">
    <property type="entry name" value="Zinc finger protein 404"/>
    <property type="match status" value="1"/>
</dbReference>
<keyword evidence="3" id="KW-0677">Repeat</keyword>
<evidence type="ECO:0000256" key="9">
    <source>
        <dbReference type="SAM" id="MobiDB-lite"/>
    </source>
</evidence>
<keyword evidence="8" id="KW-0539">Nucleus</keyword>
<evidence type="ECO:0000256" key="8">
    <source>
        <dbReference type="ARBA" id="ARBA00023242"/>
    </source>
</evidence>
<dbReference type="SUPFAM" id="SSF57667">
    <property type="entry name" value="beta-beta-alpha zinc fingers"/>
    <property type="match status" value="5"/>
</dbReference>
<keyword evidence="4" id="KW-0863">Zinc-finger</keyword>
<dbReference type="FunFam" id="3.30.160.60:FF:000624">
    <property type="entry name" value="zinc finger protein 697"/>
    <property type="match status" value="1"/>
</dbReference>
<accession>A0A7R8ZJ51</accession>
<dbReference type="InterPro" id="IPR036236">
    <property type="entry name" value="Znf_C2H2_sf"/>
</dbReference>
<dbReference type="SMART" id="SM00355">
    <property type="entry name" value="ZnF_C2H2"/>
    <property type="match status" value="9"/>
</dbReference>
<dbReference type="Pfam" id="PF00096">
    <property type="entry name" value="zf-C2H2"/>
    <property type="match status" value="4"/>
</dbReference>
<organism evidence="10">
    <name type="scientific">Cyprideis torosa</name>
    <dbReference type="NCBI Taxonomy" id="163714"/>
    <lineage>
        <taxon>Eukaryota</taxon>
        <taxon>Metazoa</taxon>
        <taxon>Ecdysozoa</taxon>
        <taxon>Arthropoda</taxon>
        <taxon>Crustacea</taxon>
        <taxon>Oligostraca</taxon>
        <taxon>Ostracoda</taxon>
        <taxon>Podocopa</taxon>
        <taxon>Podocopida</taxon>
        <taxon>Cytherocopina</taxon>
        <taxon>Cytheroidea</taxon>
        <taxon>Cytherideidae</taxon>
        <taxon>Cyprideis</taxon>
    </lineage>
</organism>
<gene>
    <name evidence="10" type="ORF">CTOB1V02_LOCUS4422</name>
</gene>
<keyword evidence="5" id="KW-0862">Zinc</keyword>
<dbReference type="GO" id="GO:0008270">
    <property type="term" value="F:zinc ion binding"/>
    <property type="evidence" value="ECO:0007669"/>
    <property type="project" value="UniProtKB-KW"/>
</dbReference>
<dbReference type="FunFam" id="3.30.160.60:FF:000417">
    <property type="entry name" value="Zinc finger protein"/>
    <property type="match status" value="1"/>
</dbReference>
<protein>
    <submittedName>
        <fullName evidence="10">Uncharacterized protein</fullName>
    </submittedName>
</protein>
<dbReference type="GO" id="GO:0048598">
    <property type="term" value="P:embryonic morphogenesis"/>
    <property type="evidence" value="ECO:0007669"/>
    <property type="project" value="UniProtKB-ARBA"/>
</dbReference>
<comment type="subcellular location">
    <subcellularLocation>
        <location evidence="1">Nucleus</location>
    </subcellularLocation>
</comment>
<proteinExistence type="predicted"/>
<feature type="compositionally biased region" description="Polar residues" evidence="9">
    <location>
        <begin position="22"/>
        <end position="32"/>
    </location>
</feature>
<dbReference type="PROSITE" id="PS50157">
    <property type="entry name" value="ZINC_FINGER_C2H2_2"/>
    <property type="match status" value="8"/>
</dbReference>
<dbReference type="OrthoDB" id="654211at2759"/>
<evidence type="ECO:0000256" key="4">
    <source>
        <dbReference type="ARBA" id="ARBA00022771"/>
    </source>
</evidence>
<feature type="compositionally biased region" description="Basic and acidic residues" evidence="9">
    <location>
        <begin position="1"/>
        <end position="19"/>
    </location>
</feature>
<evidence type="ECO:0000313" key="10">
    <source>
        <dbReference type="EMBL" id="CAD7226504.1"/>
    </source>
</evidence>
<evidence type="ECO:0000256" key="7">
    <source>
        <dbReference type="ARBA" id="ARBA00023163"/>
    </source>
</evidence>
<sequence length="481" mass="54908">MEGRTSVRNERVDVGREDDGSVQGSNSGTTPLIDTPGSEEYLAVYSDLPSPPEKESGVTEDVKASLPNRKDNLAKKRRCSATYGYIPVTYVTNGLRDTAERNPLPVLFKKFFSVRWQATQHEKILRPENQFPCSFYGKQVADKYYLELKFIQGATQRSKAIIIHERTHTGDKPFPCDICGNRYIAKNILNTRKRLSHKKKQSKDLKITETLKRFFLDLCKMSSALTTDEAALLEPVVELNEEETEVPTSRRKLIQKSEVNSKVCAVCHKFFACPKRLERHQRMHELRKPFPCSVCGKGFFKTRDLKRHEVVHTGEKPFPCDVCGKRFPIASEVKAHQRVHSGEKPFVCGTCGQGFTWSKELKEHEYRHTGEKRFTCDYCQKGFLRLAHWRQHVRMHTGEKPFVCNICGKGFAGEAVLKRHVVTHEEKLPFACNICGKGFTRLCGLEGHQWVHTGEKSFRCPICQKTFSSAGTLKRHGKTHS</sequence>
<dbReference type="FunFam" id="3.30.160.60:FF:000100">
    <property type="entry name" value="Zinc finger 45-like"/>
    <property type="match status" value="1"/>
</dbReference>
<dbReference type="FunFam" id="3.30.160.60:FF:000130">
    <property type="entry name" value="Spalt-like transcription factor 4"/>
    <property type="match status" value="1"/>
</dbReference>
<evidence type="ECO:0000256" key="2">
    <source>
        <dbReference type="ARBA" id="ARBA00022723"/>
    </source>
</evidence>
<dbReference type="InterPro" id="IPR013087">
    <property type="entry name" value="Znf_C2H2_type"/>
</dbReference>
<dbReference type="PANTHER" id="PTHR24379:SF127">
    <property type="entry name" value="BLOODY FINGERS-RELATED"/>
    <property type="match status" value="1"/>
</dbReference>
<feature type="region of interest" description="Disordered" evidence="9">
    <location>
        <begin position="1"/>
        <end position="37"/>
    </location>
</feature>
<dbReference type="PANTHER" id="PTHR24379">
    <property type="entry name" value="KRAB AND ZINC FINGER DOMAIN-CONTAINING"/>
    <property type="match status" value="1"/>
</dbReference>
<dbReference type="EMBL" id="OB660845">
    <property type="protein sequence ID" value="CAD7226504.1"/>
    <property type="molecule type" value="Genomic_DNA"/>
</dbReference>
<reference evidence="10" key="1">
    <citation type="submission" date="2020-11" db="EMBL/GenBank/DDBJ databases">
        <authorList>
            <person name="Tran Van P."/>
        </authorList>
    </citation>
    <scope>NUCLEOTIDE SEQUENCE</scope>
</reference>
<keyword evidence="2" id="KW-0479">Metal-binding</keyword>
<keyword evidence="7" id="KW-0804">Transcription</keyword>
<evidence type="ECO:0000256" key="1">
    <source>
        <dbReference type="ARBA" id="ARBA00004123"/>
    </source>
</evidence>
<dbReference type="PROSITE" id="PS00028">
    <property type="entry name" value="ZINC_FINGER_C2H2_1"/>
    <property type="match status" value="8"/>
</dbReference>
<dbReference type="GO" id="GO:0005634">
    <property type="term" value="C:nucleus"/>
    <property type="evidence" value="ECO:0007669"/>
    <property type="project" value="UniProtKB-SubCell"/>
</dbReference>
<dbReference type="GO" id="GO:0000981">
    <property type="term" value="F:DNA-binding transcription factor activity, RNA polymerase II-specific"/>
    <property type="evidence" value="ECO:0007669"/>
    <property type="project" value="TreeGrafter"/>
</dbReference>
<dbReference type="AlphaFoldDB" id="A0A7R8ZJ51"/>
<dbReference type="FunFam" id="3.30.160.60:FF:000264">
    <property type="entry name" value="Zinc finger protein 236"/>
    <property type="match status" value="1"/>
</dbReference>
<evidence type="ECO:0000256" key="3">
    <source>
        <dbReference type="ARBA" id="ARBA00022737"/>
    </source>
</evidence>